<dbReference type="GeneID" id="73335371"/>
<protein>
    <submittedName>
        <fullName evidence="1">Uncharacterized protein</fullName>
    </submittedName>
</protein>
<evidence type="ECO:0000313" key="2">
    <source>
        <dbReference type="Proteomes" id="UP000830671"/>
    </source>
</evidence>
<dbReference type="RefSeq" id="XP_049136318.1">
    <property type="nucleotide sequence ID" value="XM_049280361.1"/>
</dbReference>
<reference evidence="1" key="1">
    <citation type="journal article" date="2021" name="Mol. Plant Microbe Interact.">
        <title>Complete Genome Sequence of the Plant-Pathogenic Fungus Colletotrichum lupini.</title>
        <authorList>
            <person name="Baroncelli R."/>
            <person name="Pensec F."/>
            <person name="Da Lio D."/>
            <person name="Boufleur T."/>
            <person name="Vicente I."/>
            <person name="Sarrocco S."/>
            <person name="Picot A."/>
            <person name="Baraldi E."/>
            <person name="Sukno S."/>
            <person name="Thon M."/>
            <person name="Le Floch G."/>
        </authorList>
    </citation>
    <scope>NUCLEOTIDE SEQUENCE</scope>
    <source>
        <strain evidence="1">IMI 504893</strain>
    </source>
</reference>
<dbReference type="AlphaFoldDB" id="A0A9Q8SCP7"/>
<proteinExistence type="predicted"/>
<evidence type="ECO:0000313" key="1">
    <source>
        <dbReference type="EMBL" id="UQC74668.1"/>
    </source>
</evidence>
<keyword evidence="2" id="KW-1185">Reference proteome</keyword>
<dbReference type="Proteomes" id="UP000830671">
    <property type="component" value="Chromosome 1"/>
</dbReference>
<dbReference type="KEGG" id="clup:CLUP02_01320"/>
<gene>
    <name evidence="1" type="ORF">CLUP02_01320</name>
</gene>
<sequence length="174" mass="19282">MSINGVLGRETCIYFDLGMVFLTDTEQLATYRLTCMECRQVPEIDVAECGFIKGNPDSSSREIQDRVLSSGVSFIPLRAVQVGIRQRAFEQGGSGPFAFALLDLHIIPQPMVCPRGGRLKAQAPARFTTGCVESLSDYLYSARHSEKTPPKKDGKMVSLNQQQVMYLEGDKSRL</sequence>
<name>A0A9Q8SCP7_9PEZI</name>
<accession>A0A9Q8SCP7</accession>
<organism evidence="1 2">
    <name type="scientific">Colletotrichum lupini</name>
    <dbReference type="NCBI Taxonomy" id="145971"/>
    <lineage>
        <taxon>Eukaryota</taxon>
        <taxon>Fungi</taxon>
        <taxon>Dikarya</taxon>
        <taxon>Ascomycota</taxon>
        <taxon>Pezizomycotina</taxon>
        <taxon>Sordariomycetes</taxon>
        <taxon>Hypocreomycetidae</taxon>
        <taxon>Glomerellales</taxon>
        <taxon>Glomerellaceae</taxon>
        <taxon>Colletotrichum</taxon>
        <taxon>Colletotrichum acutatum species complex</taxon>
    </lineage>
</organism>
<dbReference type="EMBL" id="CP019471">
    <property type="protein sequence ID" value="UQC74668.1"/>
    <property type="molecule type" value="Genomic_DNA"/>
</dbReference>